<feature type="region of interest" description="Disordered" evidence="1">
    <location>
        <begin position="1"/>
        <end position="35"/>
    </location>
</feature>
<gene>
    <name evidence="2" type="ORF">FIBSPDRAFT_968751</name>
</gene>
<evidence type="ECO:0000256" key="1">
    <source>
        <dbReference type="SAM" id="MobiDB-lite"/>
    </source>
</evidence>
<evidence type="ECO:0000313" key="3">
    <source>
        <dbReference type="Proteomes" id="UP000076532"/>
    </source>
</evidence>
<evidence type="ECO:0000313" key="2">
    <source>
        <dbReference type="EMBL" id="KZP03715.1"/>
    </source>
</evidence>
<dbReference type="Proteomes" id="UP000076532">
    <property type="component" value="Unassembled WGS sequence"/>
</dbReference>
<dbReference type="EMBL" id="KV418015">
    <property type="protein sequence ID" value="KZP03715.1"/>
    <property type="molecule type" value="Genomic_DNA"/>
</dbReference>
<sequence length="147" mass="16557">MSASPPTPPEPGQEEEEDTSLPRRHHAAKPRLPRAKHVPALELQLAVQQRGRIHVGGAVELEEVVVVRARLERAVRQLARLAEELQARPVRLVARAQPVRLEHHADRRRELLRGKLDAVLGPLRAPAPPLLDLKHKLQRDQSLYGYS</sequence>
<reference evidence="2 3" key="1">
    <citation type="journal article" date="2016" name="Mol. Biol. Evol.">
        <title>Comparative Genomics of Early-Diverging Mushroom-Forming Fungi Provides Insights into the Origins of Lignocellulose Decay Capabilities.</title>
        <authorList>
            <person name="Nagy L.G."/>
            <person name="Riley R."/>
            <person name="Tritt A."/>
            <person name="Adam C."/>
            <person name="Daum C."/>
            <person name="Floudas D."/>
            <person name="Sun H."/>
            <person name="Yadav J.S."/>
            <person name="Pangilinan J."/>
            <person name="Larsson K.H."/>
            <person name="Matsuura K."/>
            <person name="Barry K."/>
            <person name="Labutti K."/>
            <person name="Kuo R."/>
            <person name="Ohm R.A."/>
            <person name="Bhattacharya S.S."/>
            <person name="Shirouzu T."/>
            <person name="Yoshinaga Y."/>
            <person name="Martin F.M."/>
            <person name="Grigoriev I.V."/>
            <person name="Hibbett D.S."/>
        </authorList>
    </citation>
    <scope>NUCLEOTIDE SEQUENCE [LARGE SCALE GENOMIC DNA]</scope>
    <source>
        <strain evidence="2 3">CBS 109695</strain>
    </source>
</reference>
<dbReference type="AlphaFoldDB" id="A0A167U9B5"/>
<feature type="compositionally biased region" description="Pro residues" evidence="1">
    <location>
        <begin position="1"/>
        <end position="11"/>
    </location>
</feature>
<name>A0A167U9B5_9AGAM</name>
<keyword evidence="3" id="KW-1185">Reference proteome</keyword>
<feature type="compositionally biased region" description="Basic residues" evidence="1">
    <location>
        <begin position="22"/>
        <end position="35"/>
    </location>
</feature>
<protein>
    <submittedName>
        <fullName evidence="2">Uncharacterized protein</fullName>
    </submittedName>
</protein>
<proteinExistence type="predicted"/>
<organism evidence="2 3">
    <name type="scientific">Athelia psychrophila</name>
    <dbReference type="NCBI Taxonomy" id="1759441"/>
    <lineage>
        <taxon>Eukaryota</taxon>
        <taxon>Fungi</taxon>
        <taxon>Dikarya</taxon>
        <taxon>Basidiomycota</taxon>
        <taxon>Agaricomycotina</taxon>
        <taxon>Agaricomycetes</taxon>
        <taxon>Agaricomycetidae</taxon>
        <taxon>Atheliales</taxon>
        <taxon>Atheliaceae</taxon>
        <taxon>Athelia</taxon>
    </lineage>
</organism>
<accession>A0A167U9B5</accession>